<proteinExistence type="predicted"/>
<dbReference type="KEGG" id="tim:GMBLW1_50620"/>
<feature type="transmembrane region" description="Helical" evidence="1">
    <location>
        <begin position="241"/>
        <end position="260"/>
    </location>
</feature>
<dbReference type="InterPro" id="IPR012171">
    <property type="entry name" value="Fatty_acid_desaturase"/>
</dbReference>
<dbReference type="AlphaFoldDB" id="A0A6C2YRZ5"/>
<keyword evidence="1" id="KW-0472">Membrane</keyword>
<feature type="transmembrane region" description="Helical" evidence="1">
    <location>
        <begin position="72"/>
        <end position="90"/>
    </location>
</feature>
<dbReference type="InterPro" id="IPR005804">
    <property type="entry name" value="FA_desaturase_dom"/>
</dbReference>
<dbReference type="PANTHER" id="PTHR19353">
    <property type="entry name" value="FATTY ACID DESATURASE 2"/>
    <property type="match status" value="1"/>
</dbReference>
<evidence type="ECO:0000313" key="3">
    <source>
        <dbReference type="EMBL" id="VIP04131.1"/>
    </source>
</evidence>
<feature type="transmembrane region" description="Helical" evidence="1">
    <location>
        <begin position="44"/>
        <end position="66"/>
    </location>
</feature>
<keyword evidence="1" id="KW-1133">Transmembrane helix</keyword>
<dbReference type="GO" id="GO:0016717">
    <property type="term" value="F:oxidoreductase activity, acting on paired donors, with oxidation of a pair of donors resulting in the reduction of molecular oxygen to two molecules of water"/>
    <property type="evidence" value="ECO:0007669"/>
    <property type="project" value="TreeGrafter"/>
</dbReference>
<dbReference type="RefSeq" id="WP_162659256.1">
    <property type="nucleotide sequence ID" value="NZ_LR593887.1"/>
</dbReference>
<feature type="transmembrane region" description="Helical" evidence="1">
    <location>
        <begin position="281"/>
        <end position="299"/>
    </location>
</feature>
<dbReference type="Proteomes" id="UP000464378">
    <property type="component" value="Chromosome"/>
</dbReference>
<evidence type="ECO:0000256" key="1">
    <source>
        <dbReference type="SAM" id="Phobius"/>
    </source>
</evidence>
<dbReference type="Pfam" id="PF00487">
    <property type="entry name" value="FA_desaturase"/>
    <property type="match status" value="2"/>
</dbReference>
<feature type="transmembrane region" description="Helical" evidence="1">
    <location>
        <begin position="214"/>
        <end position="235"/>
    </location>
</feature>
<feature type="domain" description="Fatty acid desaturase" evidence="2">
    <location>
        <begin position="79"/>
        <end position="258"/>
    </location>
</feature>
<evidence type="ECO:0000313" key="4">
    <source>
        <dbReference type="Proteomes" id="UP000464378"/>
    </source>
</evidence>
<protein>
    <recommendedName>
        <fullName evidence="2">Fatty acid desaturase domain-containing protein</fullName>
    </recommendedName>
</protein>
<dbReference type="GO" id="GO:0008610">
    <property type="term" value="P:lipid biosynthetic process"/>
    <property type="evidence" value="ECO:0007669"/>
    <property type="project" value="UniProtKB-ARBA"/>
</dbReference>
<keyword evidence="1" id="KW-0812">Transmembrane</keyword>
<keyword evidence="4" id="KW-1185">Reference proteome</keyword>
<organism evidence="3">
    <name type="scientific">Tuwongella immobilis</name>
    <dbReference type="NCBI Taxonomy" id="692036"/>
    <lineage>
        <taxon>Bacteria</taxon>
        <taxon>Pseudomonadati</taxon>
        <taxon>Planctomycetota</taxon>
        <taxon>Planctomycetia</taxon>
        <taxon>Gemmatales</taxon>
        <taxon>Gemmataceae</taxon>
        <taxon>Tuwongella</taxon>
    </lineage>
</organism>
<dbReference type="EMBL" id="LR586016">
    <property type="protein sequence ID" value="VIP04131.1"/>
    <property type="molecule type" value="Genomic_DNA"/>
</dbReference>
<accession>A0A6C2YRZ5</accession>
<dbReference type="EMBL" id="LR593887">
    <property type="protein sequence ID" value="VTS05627.1"/>
    <property type="molecule type" value="Genomic_DNA"/>
</dbReference>
<feature type="domain" description="Fatty acid desaturase" evidence="2">
    <location>
        <begin position="265"/>
        <end position="393"/>
    </location>
</feature>
<evidence type="ECO:0000259" key="2">
    <source>
        <dbReference type="Pfam" id="PF00487"/>
    </source>
</evidence>
<sequence length="462" mass="52502">MQPNPATHAPTSAPTAREGTLRDPALIATIQHLRQTDNLTNWWFILRTYAVLAVVIGGTLAASVAMNQAGWSAWWQVPIYAIAIVIVGACQHQLSGLAHEGVHHTLFKHRKLNDLASDWFCMFPLFSSTHHYRLQHLAHHQFVNDPDRDPDISQLKSSGHWLGFPVSKREFVRTILKQMWVPNLIRFMRIRAQYNATGTDQNPYLRKGVKPSKVAVRIGVLYILIMVISLTVLTIVGNPLLLAVIPGVLWLGMIAIFSRLPADKFHQSRVHPVISLRVMTLMRLTFITALFASLAWITLLTGRWAALDFFLLWVVPIMTSFAFFMILRQLVQHGNGDRGWTTNTRTFLQNPLVRYAVFPMGQDYHLPHHMYASVPHFRLAKLHDALMQIPEYSDEATVVEGYFRPRYAGQVNPTVLDIVTPEYAPHSGQVFVDDSVLEQDEVEDKEQILKVGEELRQTATKE</sequence>
<feature type="transmembrane region" description="Helical" evidence="1">
    <location>
        <begin position="305"/>
        <end position="327"/>
    </location>
</feature>
<dbReference type="GO" id="GO:0016020">
    <property type="term" value="C:membrane"/>
    <property type="evidence" value="ECO:0007669"/>
    <property type="project" value="TreeGrafter"/>
</dbReference>
<dbReference type="InParanoid" id="A0A6C2YRZ5"/>
<dbReference type="PANTHER" id="PTHR19353:SF19">
    <property type="entry name" value="DELTA(5) FATTY ACID DESATURASE C-RELATED"/>
    <property type="match status" value="1"/>
</dbReference>
<reference evidence="3" key="1">
    <citation type="submission" date="2019-04" db="EMBL/GenBank/DDBJ databases">
        <authorList>
            <consortium name="Science for Life Laboratories"/>
        </authorList>
    </citation>
    <scope>NUCLEOTIDE SEQUENCE</scope>
    <source>
        <strain evidence="3">MBLW1</strain>
    </source>
</reference>
<gene>
    <name evidence="3" type="ORF">GMBLW1_50620</name>
</gene>
<name>A0A6C2YRZ5_9BACT</name>